<proteinExistence type="predicted"/>
<evidence type="ECO:0000256" key="1">
    <source>
        <dbReference type="SAM" id="SignalP"/>
    </source>
</evidence>
<comment type="caution">
    <text evidence="2">The sequence shown here is derived from an EMBL/GenBank/DDBJ whole genome shotgun (WGS) entry which is preliminary data.</text>
</comment>
<name>A0A9P5NJ22_GYMJU</name>
<sequence>MSVAFSISISIMLLAHFPSTNDPIASPSLWVTVPDLRLHHSMACFSRVGNRITNVQFGHSSGLEDLKRAKLMEDFVDQVRSKSTHVPPEVNVRLRAKNAPNIWNSRRSAGKSLTNVFDDMLFGDTF</sequence>
<reference evidence="2" key="1">
    <citation type="submission" date="2020-11" db="EMBL/GenBank/DDBJ databases">
        <authorList>
            <consortium name="DOE Joint Genome Institute"/>
            <person name="Ahrendt S."/>
            <person name="Riley R."/>
            <person name="Andreopoulos W."/>
            <person name="LaButti K."/>
            <person name="Pangilinan J."/>
            <person name="Ruiz-duenas F.J."/>
            <person name="Barrasa J.M."/>
            <person name="Sanchez-Garcia M."/>
            <person name="Camarero S."/>
            <person name="Miyauchi S."/>
            <person name="Serrano A."/>
            <person name="Linde D."/>
            <person name="Babiker R."/>
            <person name="Drula E."/>
            <person name="Ayuso-Fernandez I."/>
            <person name="Pacheco R."/>
            <person name="Padilla G."/>
            <person name="Ferreira P."/>
            <person name="Barriuso J."/>
            <person name="Kellner H."/>
            <person name="Castanera R."/>
            <person name="Alfaro M."/>
            <person name="Ramirez L."/>
            <person name="Pisabarro A.G."/>
            <person name="Kuo A."/>
            <person name="Tritt A."/>
            <person name="Lipzen A."/>
            <person name="He G."/>
            <person name="Yan M."/>
            <person name="Ng V."/>
            <person name="Cullen D."/>
            <person name="Martin F."/>
            <person name="Rosso M.-N."/>
            <person name="Henrissat B."/>
            <person name="Hibbett D."/>
            <person name="Martinez A.T."/>
            <person name="Grigoriev I.V."/>
        </authorList>
    </citation>
    <scope>NUCLEOTIDE SEQUENCE</scope>
    <source>
        <strain evidence="2">AH 44721</strain>
    </source>
</reference>
<dbReference type="EMBL" id="JADNYJ010000079">
    <property type="protein sequence ID" value="KAF8889532.1"/>
    <property type="molecule type" value="Genomic_DNA"/>
</dbReference>
<dbReference type="Proteomes" id="UP000724874">
    <property type="component" value="Unassembled WGS sequence"/>
</dbReference>
<keyword evidence="3" id="KW-1185">Reference proteome</keyword>
<protein>
    <submittedName>
        <fullName evidence="2">Uncharacterized protein</fullName>
    </submittedName>
</protein>
<gene>
    <name evidence="2" type="ORF">CPB84DRAFT_1785439</name>
</gene>
<evidence type="ECO:0000313" key="2">
    <source>
        <dbReference type="EMBL" id="KAF8889532.1"/>
    </source>
</evidence>
<keyword evidence="1" id="KW-0732">Signal</keyword>
<accession>A0A9P5NJ22</accession>
<evidence type="ECO:0000313" key="3">
    <source>
        <dbReference type="Proteomes" id="UP000724874"/>
    </source>
</evidence>
<organism evidence="2 3">
    <name type="scientific">Gymnopilus junonius</name>
    <name type="common">Spectacular rustgill mushroom</name>
    <name type="synonym">Gymnopilus spectabilis subsp. junonius</name>
    <dbReference type="NCBI Taxonomy" id="109634"/>
    <lineage>
        <taxon>Eukaryota</taxon>
        <taxon>Fungi</taxon>
        <taxon>Dikarya</taxon>
        <taxon>Basidiomycota</taxon>
        <taxon>Agaricomycotina</taxon>
        <taxon>Agaricomycetes</taxon>
        <taxon>Agaricomycetidae</taxon>
        <taxon>Agaricales</taxon>
        <taxon>Agaricineae</taxon>
        <taxon>Hymenogastraceae</taxon>
        <taxon>Gymnopilus</taxon>
    </lineage>
</organism>
<feature type="chain" id="PRO_5040377254" evidence="1">
    <location>
        <begin position="21"/>
        <end position="126"/>
    </location>
</feature>
<feature type="signal peptide" evidence="1">
    <location>
        <begin position="1"/>
        <end position="20"/>
    </location>
</feature>
<dbReference type="AlphaFoldDB" id="A0A9P5NJ22"/>